<dbReference type="AlphaFoldDB" id="A0A2U1LXG5"/>
<sequence>MEHIDKLEELVRNFGIVVNRMKNQDFTVSGELKPEQVVRPTFPDQVVGVTSLPSEAVGCDGGGGVPWQQVGEMVLRMMSLTVVKLGDGGEVLLYKGDVGFVLLGWGNGWAQRTGPEKEKGGVLGWILGGITSSDIATKALEAKNANIVGQALAGVPLWQKIGILESPYIVFPGHQGMAGPFGLHGMVGQPVISMTGSQPLGYHGLTGQITGQVQQPVQSTYAGVLLSAKAFFLQEISPRVFVVFRQAFRTLFIAHIAYFSRCKNYKMLYGWKSFSLIFIASLIGGNRQPNYSI</sequence>
<proteinExistence type="predicted"/>
<evidence type="ECO:0000313" key="2">
    <source>
        <dbReference type="EMBL" id="PWA53699.1"/>
    </source>
</evidence>
<reference evidence="2 3" key="1">
    <citation type="journal article" date="2018" name="Mol. Plant">
        <title>The genome of Artemisia annua provides insight into the evolution of Asteraceae family and artemisinin biosynthesis.</title>
        <authorList>
            <person name="Shen Q."/>
            <person name="Zhang L."/>
            <person name="Liao Z."/>
            <person name="Wang S."/>
            <person name="Yan T."/>
            <person name="Shi P."/>
            <person name="Liu M."/>
            <person name="Fu X."/>
            <person name="Pan Q."/>
            <person name="Wang Y."/>
            <person name="Lv Z."/>
            <person name="Lu X."/>
            <person name="Zhang F."/>
            <person name="Jiang W."/>
            <person name="Ma Y."/>
            <person name="Chen M."/>
            <person name="Hao X."/>
            <person name="Li L."/>
            <person name="Tang Y."/>
            <person name="Lv G."/>
            <person name="Zhou Y."/>
            <person name="Sun X."/>
            <person name="Brodelius P.E."/>
            <person name="Rose J.K.C."/>
            <person name="Tang K."/>
        </authorList>
    </citation>
    <scope>NUCLEOTIDE SEQUENCE [LARGE SCALE GENOMIC DNA]</scope>
    <source>
        <strain evidence="3">cv. Huhao1</strain>
        <tissue evidence="2">Leaf</tissue>
    </source>
</reference>
<name>A0A2U1LXG5_ARTAN</name>
<dbReference type="Proteomes" id="UP000245207">
    <property type="component" value="Unassembled WGS sequence"/>
</dbReference>
<evidence type="ECO:0000259" key="1">
    <source>
        <dbReference type="Pfam" id="PF17042"/>
    </source>
</evidence>
<organism evidence="2 3">
    <name type="scientific">Artemisia annua</name>
    <name type="common">Sweet wormwood</name>
    <dbReference type="NCBI Taxonomy" id="35608"/>
    <lineage>
        <taxon>Eukaryota</taxon>
        <taxon>Viridiplantae</taxon>
        <taxon>Streptophyta</taxon>
        <taxon>Embryophyta</taxon>
        <taxon>Tracheophyta</taxon>
        <taxon>Spermatophyta</taxon>
        <taxon>Magnoliopsida</taxon>
        <taxon>eudicotyledons</taxon>
        <taxon>Gunneridae</taxon>
        <taxon>Pentapetalae</taxon>
        <taxon>asterids</taxon>
        <taxon>campanulids</taxon>
        <taxon>Asterales</taxon>
        <taxon>Asteraceae</taxon>
        <taxon>Asteroideae</taxon>
        <taxon>Anthemideae</taxon>
        <taxon>Artemisiinae</taxon>
        <taxon>Artemisia</taxon>
    </lineage>
</organism>
<dbReference type="Pfam" id="PF17042">
    <property type="entry name" value="NBD_C"/>
    <property type="match status" value="1"/>
</dbReference>
<accession>A0A2U1LXG5</accession>
<feature type="domain" description="Four-carbon acid sugar kinase nucleotide binding" evidence="1">
    <location>
        <begin position="128"/>
        <end position="176"/>
    </location>
</feature>
<dbReference type="Gene3D" id="3.40.980.20">
    <property type="entry name" value="Four-carbon acid sugar kinase, nucleotide binding domain"/>
    <property type="match status" value="1"/>
</dbReference>
<evidence type="ECO:0000313" key="3">
    <source>
        <dbReference type="Proteomes" id="UP000245207"/>
    </source>
</evidence>
<dbReference type="OrthoDB" id="1433004at2759"/>
<dbReference type="InterPro" id="IPR042213">
    <property type="entry name" value="NBD_C_sf"/>
</dbReference>
<dbReference type="EMBL" id="PKPP01007326">
    <property type="protein sequence ID" value="PWA53699.1"/>
    <property type="molecule type" value="Genomic_DNA"/>
</dbReference>
<protein>
    <recommendedName>
        <fullName evidence="1">Four-carbon acid sugar kinase nucleotide binding domain-containing protein</fullName>
    </recommendedName>
</protein>
<keyword evidence="3" id="KW-1185">Reference proteome</keyword>
<dbReference type="InterPro" id="IPR031475">
    <property type="entry name" value="NBD_C"/>
</dbReference>
<comment type="caution">
    <text evidence="2">The sequence shown here is derived from an EMBL/GenBank/DDBJ whole genome shotgun (WGS) entry which is preliminary data.</text>
</comment>
<gene>
    <name evidence="2" type="ORF">CTI12_AA443860</name>
</gene>